<accession>A0ABY2QFB2</accession>
<keyword evidence="2 4" id="KW-0862">Zinc</keyword>
<evidence type="ECO:0000256" key="4">
    <source>
        <dbReference type="RuleBase" id="RU361277"/>
    </source>
</evidence>
<feature type="domain" description="Enoyl reductase (ER)" evidence="5">
    <location>
        <begin position="10"/>
        <end position="343"/>
    </location>
</feature>
<dbReference type="Pfam" id="PF08240">
    <property type="entry name" value="ADH_N"/>
    <property type="match status" value="1"/>
</dbReference>
<dbReference type="InterPro" id="IPR011032">
    <property type="entry name" value="GroES-like_sf"/>
</dbReference>
<evidence type="ECO:0000256" key="1">
    <source>
        <dbReference type="ARBA" id="ARBA00022723"/>
    </source>
</evidence>
<dbReference type="InterPro" id="IPR013154">
    <property type="entry name" value="ADH-like_N"/>
</dbReference>
<comment type="caution">
    <text evidence="6">The sequence shown here is derived from an EMBL/GenBank/DDBJ whole genome shotgun (WGS) entry which is preliminary data.</text>
</comment>
<name>A0ABY2QFB2_9HYPH</name>
<dbReference type="InterPro" id="IPR013149">
    <property type="entry name" value="ADH-like_C"/>
</dbReference>
<dbReference type="RefSeq" id="WP_136353523.1">
    <property type="nucleotide sequence ID" value="NZ_SSNY01000001.1"/>
</dbReference>
<dbReference type="CDD" id="cd08260">
    <property type="entry name" value="Zn_ADH6"/>
    <property type="match status" value="1"/>
</dbReference>
<dbReference type="InterPro" id="IPR050129">
    <property type="entry name" value="Zn_alcohol_dh"/>
</dbReference>
<evidence type="ECO:0000256" key="3">
    <source>
        <dbReference type="ARBA" id="ARBA00023002"/>
    </source>
</evidence>
<dbReference type="Gene3D" id="3.90.180.10">
    <property type="entry name" value="Medium-chain alcohol dehydrogenases, catalytic domain"/>
    <property type="match status" value="1"/>
</dbReference>
<dbReference type="EMBL" id="SSNY01000001">
    <property type="protein sequence ID" value="THF59886.1"/>
    <property type="molecule type" value="Genomic_DNA"/>
</dbReference>
<gene>
    <name evidence="6" type="ORF">E6C48_02220</name>
</gene>
<evidence type="ECO:0000256" key="2">
    <source>
        <dbReference type="ARBA" id="ARBA00022833"/>
    </source>
</evidence>
<dbReference type="Proteomes" id="UP000306441">
    <property type="component" value="Unassembled WGS sequence"/>
</dbReference>
<protein>
    <submittedName>
        <fullName evidence="6">Alcohol dehydrogenase</fullName>
    </submittedName>
</protein>
<dbReference type="SUPFAM" id="SSF51735">
    <property type="entry name" value="NAD(P)-binding Rossmann-fold domains"/>
    <property type="match status" value="1"/>
</dbReference>
<evidence type="ECO:0000313" key="7">
    <source>
        <dbReference type="Proteomes" id="UP000306441"/>
    </source>
</evidence>
<proteinExistence type="inferred from homology"/>
<evidence type="ECO:0000313" key="6">
    <source>
        <dbReference type="EMBL" id="THF59886.1"/>
    </source>
</evidence>
<dbReference type="InterPro" id="IPR020843">
    <property type="entry name" value="ER"/>
</dbReference>
<dbReference type="Pfam" id="PF00107">
    <property type="entry name" value="ADH_zinc_N"/>
    <property type="match status" value="1"/>
</dbReference>
<dbReference type="InterPro" id="IPR002328">
    <property type="entry name" value="ADH_Zn_CS"/>
</dbReference>
<dbReference type="PANTHER" id="PTHR43401">
    <property type="entry name" value="L-THREONINE 3-DEHYDROGENASE"/>
    <property type="match status" value="1"/>
</dbReference>
<keyword evidence="1 4" id="KW-0479">Metal-binding</keyword>
<comment type="cofactor">
    <cofactor evidence="4">
        <name>Zn(2+)</name>
        <dbReference type="ChEBI" id="CHEBI:29105"/>
    </cofactor>
</comment>
<dbReference type="PROSITE" id="PS00059">
    <property type="entry name" value="ADH_ZINC"/>
    <property type="match status" value="1"/>
</dbReference>
<keyword evidence="3" id="KW-0560">Oxidoreductase</keyword>
<organism evidence="6 7">
    <name type="scientific">Ollibium composti</name>
    <dbReference type="NCBI Taxonomy" id="2675109"/>
    <lineage>
        <taxon>Bacteria</taxon>
        <taxon>Pseudomonadati</taxon>
        <taxon>Pseudomonadota</taxon>
        <taxon>Alphaproteobacteria</taxon>
        <taxon>Hyphomicrobiales</taxon>
        <taxon>Phyllobacteriaceae</taxon>
        <taxon>Ollibium</taxon>
    </lineage>
</organism>
<evidence type="ECO:0000259" key="5">
    <source>
        <dbReference type="SMART" id="SM00829"/>
    </source>
</evidence>
<dbReference type="SMART" id="SM00829">
    <property type="entry name" value="PKS_ER"/>
    <property type="match status" value="1"/>
</dbReference>
<dbReference type="InterPro" id="IPR036291">
    <property type="entry name" value="NAD(P)-bd_dom_sf"/>
</dbReference>
<dbReference type="PANTHER" id="PTHR43401:SF5">
    <property type="entry name" value="ALCOHOL DEHYDROGENASE-RELATED"/>
    <property type="match status" value="1"/>
</dbReference>
<comment type="similarity">
    <text evidence="4">Belongs to the zinc-containing alcohol dehydrogenase family.</text>
</comment>
<reference evidence="6 7" key="1">
    <citation type="submission" date="2019-04" db="EMBL/GenBank/DDBJ databases">
        <title>Mesorhizobium composti sp. nov., isolated from compost.</title>
        <authorList>
            <person name="Lin S.-Y."/>
            <person name="Hameed A."/>
            <person name="Hsieh Y.-T."/>
            <person name="Young C.-C."/>
        </authorList>
    </citation>
    <scope>NUCLEOTIDE SEQUENCE [LARGE SCALE GENOMIC DNA]</scope>
    <source>
        <strain evidence="6 7">CC-YTH430</strain>
    </source>
</reference>
<dbReference type="SUPFAM" id="SSF50129">
    <property type="entry name" value="GroES-like"/>
    <property type="match status" value="1"/>
</dbReference>
<sequence>MKAVVMEKFGELPTVQTVPDPSPAPDGVVIKVEATGLCRSDWHGLMGHDPDIRLPHVPGHELAGTVAAVGRDVTRWRAGQRVTVPFVAACGRCAECASGNQQVCEHQFQPGFSAWGSFAEYVAIDHADTNLVALPEAMDFATAASLGCRFVTSFRAIVDQGRVRPGEWVAVHGCGGVGLSAVMIASAMGANVIAVDLSDEKLDFAKKVGAVATVNASTTQNVVKAIKQITNGGAHMSMDALGHPVTCANSINCLRRRGRHVQVGLMLGDHTHPQVPMAKVIAFELEILGSHGMQAWRYPAMMEMIRSAKLKPELLVGRHYALDEAPAALMAMGSFEGLGIGVVTRF</sequence>
<keyword evidence="7" id="KW-1185">Reference proteome</keyword>